<dbReference type="Proteomes" id="UP000075604">
    <property type="component" value="Unassembled WGS sequence"/>
</dbReference>
<evidence type="ECO:0000313" key="3">
    <source>
        <dbReference type="EMBL" id="KYF55422.1"/>
    </source>
</evidence>
<evidence type="ECO:0000256" key="1">
    <source>
        <dbReference type="ARBA" id="ARBA00022729"/>
    </source>
</evidence>
<dbReference type="InterPro" id="IPR028994">
    <property type="entry name" value="Integrin_alpha_N"/>
</dbReference>
<proteinExistence type="predicted"/>
<feature type="region of interest" description="Disordered" evidence="2">
    <location>
        <begin position="1196"/>
        <end position="1216"/>
    </location>
</feature>
<accession>A0A150PIE3</accession>
<name>A0A150PIE3_SORCE</name>
<dbReference type="Gene3D" id="2.130.10.130">
    <property type="entry name" value="Integrin alpha, N-terminal"/>
    <property type="match status" value="2"/>
</dbReference>
<protein>
    <submittedName>
        <fullName evidence="3">Uncharacterized protein</fullName>
    </submittedName>
</protein>
<dbReference type="EMBL" id="JELX01002429">
    <property type="protein sequence ID" value="KYF55422.1"/>
    <property type="molecule type" value="Genomic_DNA"/>
</dbReference>
<evidence type="ECO:0000256" key="2">
    <source>
        <dbReference type="SAM" id="MobiDB-lite"/>
    </source>
</evidence>
<comment type="caution">
    <text evidence="3">The sequence shown here is derived from an EMBL/GenBank/DDBJ whole genome shotgun (WGS) entry which is preliminary data.</text>
</comment>
<reference evidence="3 4" key="1">
    <citation type="submission" date="2014-02" db="EMBL/GenBank/DDBJ databases">
        <title>The small core and large imbalanced accessory genome model reveals a collaborative survival strategy of Sorangium cellulosum strains in nature.</title>
        <authorList>
            <person name="Han K."/>
            <person name="Peng R."/>
            <person name="Blom J."/>
            <person name="Li Y.-Z."/>
        </authorList>
    </citation>
    <scope>NUCLEOTIDE SEQUENCE [LARGE SCALE GENOMIC DNA]</scope>
    <source>
        <strain evidence="3 4">So0157-18</strain>
    </source>
</reference>
<sequence length="1660" mass="180426">MLGSIVLVGVPITADAQSDLCRGEAQIFAVSRYRDTEDQPSIYVYDGDHNFTVRGDNYGEPHYATAITFANIDDDEHLELIAGRNWRNCVNCNVVPRLVIYDDKTTNFKQIATLGNWGTSKGVEALAAGDLDGDGDDEVVVGMNESTDALAARVLVLDDFIHDGENTRFQTILEQRSTPEWGPDYYVTGLDVRDINGDGRDEVAISRDRQCGLGCSGIGRRVEVATLDGSSGDLTTVFSAGDGVFGDDPVVFGVKLLDFDGDGNGDLAAIAGGDHGDPRVFVIPGTHDFFTREIAFGAPFDPGSDNWDGDLQAISISSGDMNGDGREELVVGRSGGDQRSKLVIYSKNADGSISETARGQEWGEDVGASAVAIADTDLDGRGELLFGRTESPNPRWGVYDDLLTGVAYRKGGTTDWDEDYYVTDIAVGDKMCVVHGDPHPIPDSVADANAEYADRVERLLKVWMQTFKGDFTNIGTWENAGTASFRRIAAGLAALVHLDEEDELRPPEDFPQIVENWLVNNAHYSADVGSEADFDFHLMNAITLLNAFGNTPAGSQPLLTDKAVNALLLYAKRTRAECADMGLPPEDVLYKIRCTPFVPYAGDKVRKLIYETFWVNVPETENHVLMINAWIYLANQWIRNNPRHDPELQAIHDLSPEKYVNDGTELEQALLAIIGRVTKNGYFETNARPYQGFTLRALMQLASHAEGEKVRTAARNALDYTAAMVAFQSYQGKRYAPMRRRWEYNNVLELYTSDYPPIMFGILTGAYSFNDDPDCPETARNCMWWSGGDQYRGFALDAVLSGYQVPELIHHFMLKPDNEQPGFGAYTRAAARYSTMMYEIHEPARYPAPNVMGDPDLDAIARDLDWNPLSVPSEHAGAFVLPYRYEPAAEHYFSTSDFLNSSGGRYRYFKNAGLGPLETEIEDGMPDKKHAHDFLAKPSVLLLPGDQGNWGVTEAQRVTPMMRGNGYGSNNGPVYKNVTLGFDPHEDWPTWTPDGWAPSDVVMLDNGSRAKVITKPGGDLHLVVVSFPVLHGGLWEVVPGHWGSGTAEAGVPAAEVLSAVVSRNAGLTAQGNMLPYRTVVSNERLDIGFSEEESLMWIDKIGGDPAGAFDPREPQEIIDFPLLLVQQIDADYQFTEVEYVRAMGDGLVTIRNPHLSSTLILDSRDHHNPIRTAVGDAAVDPPSQIRFDESWLPAQPGSAAQNGDGSGFTITPNGAGNARIDREYQRTDTSWTPGSVSFSVAVTGNPTRSARLKVTLNAASTGTVQLGSTVVLADVLTAGETDVLFNVPADALAALQQTQEPVTIAIEVAGAAGATVDIKSLRATTYRATPRGQARVGTWDGLWATTASTSKSPVATVGETSQRVCSAGSRTLESDAFVPKSFTWISRHLALDVRIPTGLPNPAWQGSLQLYYHDRPEDTVAQFAGQFDLTGYPAGEWVTAHFTLPEPIFAALQESDRGSTLQVSLVAEAANGDCFQLDNVRFMGELQWNGSASPGVDDGPFVPVTTAERVLGFETEDAWHVVQGTTESLVESPTVPETNALSVAVSNYTEIESTSFPTSELAAFGPTLKLDVVSPPPVNPSWPGDSTMFLACMGANMSHQEVATNTVPLPQGSGAHVVNFVVPPAGLALLAQDNECQLRLVLNAPTNAGTYVLDNLRFAF</sequence>
<evidence type="ECO:0000313" key="4">
    <source>
        <dbReference type="Proteomes" id="UP000075604"/>
    </source>
</evidence>
<dbReference type="Pfam" id="PF13517">
    <property type="entry name" value="FG-GAP_3"/>
    <property type="match status" value="1"/>
</dbReference>
<dbReference type="InterPro" id="IPR013517">
    <property type="entry name" value="FG-GAP"/>
</dbReference>
<keyword evidence="1" id="KW-0732">Signal</keyword>
<feature type="compositionally biased region" description="Polar residues" evidence="2">
    <location>
        <begin position="1198"/>
        <end position="1214"/>
    </location>
</feature>
<gene>
    <name evidence="3" type="ORF">BE04_24795</name>
</gene>
<dbReference type="SUPFAM" id="SSF69318">
    <property type="entry name" value="Integrin alpha N-terminal domain"/>
    <property type="match status" value="1"/>
</dbReference>
<organism evidence="3 4">
    <name type="scientific">Sorangium cellulosum</name>
    <name type="common">Polyangium cellulosum</name>
    <dbReference type="NCBI Taxonomy" id="56"/>
    <lineage>
        <taxon>Bacteria</taxon>
        <taxon>Pseudomonadati</taxon>
        <taxon>Myxococcota</taxon>
        <taxon>Polyangia</taxon>
        <taxon>Polyangiales</taxon>
        <taxon>Polyangiaceae</taxon>
        <taxon>Sorangium</taxon>
    </lineage>
</organism>